<evidence type="ECO:0000259" key="8">
    <source>
        <dbReference type="PROSITE" id="PS50075"/>
    </source>
</evidence>
<keyword evidence="10" id="KW-1185">Reference proteome</keyword>
<dbReference type="Gene3D" id="1.10.1200.10">
    <property type="entry name" value="ACP-like"/>
    <property type="match status" value="2"/>
</dbReference>
<dbReference type="PROSITE" id="PS50075">
    <property type="entry name" value="CARRIER"/>
    <property type="match status" value="2"/>
</dbReference>
<evidence type="ECO:0000256" key="1">
    <source>
        <dbReference type="ARBA" id="ARBA00001957"/>
    </source>
</evidence>
<dbReference type="UniPathway" id="UPA00011"/>
<dbReference type="SUPFAM" id="SSF51735">
    <property type="entry name" value="NAD(P)-binding Rossmann-fold domains"/>
    <property type="match status" value="1"/>
</dbReference>
<dbReference type="FunFam" id="1.10.1200.10:FF:000005">
    <property type="entry name" value="Nonribosomal peptide synthetase 1"/>
    <property type="match status" value="1"/>
</dbReference>
<dbReference type="InterPro" id="IPR000873">
    <property type="entry name" value="AMP-dep_synth/lig_dom"/>
</dbReference>
<dbReference type="SMART" id="SM01294">
    <property type="entry name" value="PKS_PP_betabranch"/>
    <property type="match status" value="1"/>
</dbReference>
<dbReference type="InterPro" id="IPR025110">
    <property type="entry name" value="AMP-bd_C"/>
</dbReference>
<keyword evidence="3" id="KW-0596">Phosphopantetheine</keyword>
<evidence type="ECO:0000256" key="2">
    <source>
        <dbReference type="ARBA" id="ARBA00006432"/>
    </source>
</evidence>
<dbReference type="InterPro" id="IPR006162">
    <property type="entry name" value="Ppantetheine_attach_site"/>
</dbReference>
<dbReference type="InterPro" id="IPR042099">
    <property type="entry name" value="ANL_N_sf"/>
</dbReference>
<feature type="domain" description="Carrier" evidence="8">
    <location>
        <begin position="1618"/>
        <end position="1693"/>
    </location>
</feature>
<dbReference type="PANTHER" id="PTHR45527">
    <property type="entry name" value="NONRIBOSOMAL PEPTIDE SYNTHETASE"/>
    <property type="match status" value="1"/>
</dbReference>
<dbReference type="Pfam" id="PF13193">
    <property type="entry name" value="AMP-binding_C"/>
    <property type="match status" value="2"/>
</dbReference>
<evidence type="ECO:0000256" key="7">
    <source>
        <dbReference type="ARBA" id="ARBA00023194"/>
    </source>
</evidence>
<dbReference type="Gene3D" id="3.30.559.30">
    <property type="entry name" value="Nonribosomal peptide synthetase, condensation domain"/>
    <property type="match status" value="2"/>
</dbReference>
<dbReference type="InterPro" id="IPR036736">
    <property type="entry name" value="ACP-like_sf"/>
</dbReference>
<dbReference type="InterPro" id="IPR023213">
    <property type="entry name" value="CAT-like_dom_sf"/>
</dbReference>
<dbReference type="InterPro" id="IPR010071">
    <property type="entry name" value="AA_adenyl_dom"/>
</dbReference>
<dbReference type="InterPro" id="IPR010060">
    <property type="entry name" value="NRPS_synth"/>
</dbReference>
<dbReference type="Gene3D" id="3.40.50.980">
    <property type="match status" value="2"/>
</dbReference>
<accession>A0A498Q0P6</accession>
<keyword evidence="6" id="KW-0677">Repeat</keyword>
<reference evidence="9 10" key="1">
    <citation type="submission" date="2018-09" db="EMBL/GenBank/DDBJ databases">
        <authorList>
            <person name="Tagini F."/>
        </authorList>
    </citation>
    <scope>NUCLEOTIDE SEQUENCE [LARGE SCALE GENOMIC DNA]</scope>
    <source>
        <strain evidence="9 10">MK136</strain>
    </source>
</reference>
<proteinExistence type="inferred from homology"/>
<evidence type="ECO:0000256" key="3">
    <source>
        <dbReference type="ARBA" id="ARBA00022450"/>
    </source>
</evidence>
<dbReference type="EMBL" id="UPHP01000064">
    <property type="protein sequence ID" value="VBA38881.1"/>
    <property type="molecule type" value="Genomic_DNA"/>
</dbReference>
<feature type="domain" description="Carrier" evidence="8">
    <location>
        <begin position="127"/>
        <end position="201"/>
    </location>
</feature>
<evidence type="ECO:0000313" key="9">
    <source>
        <dbReference type="EMBL" id="VBA38881.1"/>
    </source>
</evidence>
<dbReference type="PANTHER" id="PTHR45527:SF1">
    <property type="entry name" value="FATTY ACID SYNTHASE"/>
    <property type="match status" value="1"/>
</dbReference>
<sequence length="2140" mass="228597">MYRTGDLVCWGADGQLRYLGRADEQVKIRGYRIELGEIRTALAGLPGVEQAAVSAREDRPGDKRLVGYITGTAEPSKVRAALADRLPAYLVPAAVVALEELPLTPNGKLDTRALPAPEYGDDDRYRAPASPTEQILAGIYAEVLGLERVGVDESFFDLGGDSISSMQVVARARAAGVMCRPRDIFVEQTVAGLARVARAAESPGGVGDDGVGEVLPTPIMLWLQGIEGPIGQFNQTVVVQGPVGATGADALVLLQALLDRHAMLRLRVAEGGAAGWSLTVPDPGAVPAGDCLHTVSVLSDEALVAARSRLDPVAGVMLSALWVAATRQLVLIIHHLAIDGVSWRILLGDLNIAWVQHRGGQPVALPPVGTSVARWASLLQEYARSAAVVDHAGVWRQVAALPAVLPPIRAAVDTYANAGQLSALLDAETTRLLLGEVPAAFHAGVHDILLIGFGLAVAEFLGTGDAPVGIDVEGHGRNEEVAPHLDLSRTVGWFTTKYPVSLTVGGLRWAQVVAGEAGLGAVVKDVKEQLRALPDGLTYGVLRYLNSDVDLAGPEPAIGFNYLGRLGAGLEPSAAGWRISHEGAALTRAATAVAMPLAHTMELNAVTVDTEAGPSLHANWMWAPSALDRAQVSRLSRLWFEALGGICAHVRRGGGGLTPSDIAPARLSQQQLDELAHQYRIADVLPLTPMQQGLLFHASTAQGIDDVYAVQLELALAGALDADRLRDAVHTVVARHPNLVARFCDQFEEPVQIIAADPVPGWRHVELEAAAELDEQVVRVCAAERAAVCELGGGPALRVALIRIGEDRYRLVLTNHHIVVDGWSMPILLREIFAGYYRQPLPAAVPYRRFVTWLARQDRDAAREAWRKVLVGFETPTLVGPPDRFGPGQQQVATFRLAEHTARAVSELARSCHTTVNTVLQGAFALLLSSLTGQHDVVFGTTVSGRPTELAGAESMVGLFINTVPVRATITATTTTAGLLGQLHHSHQNTLEHQHLPLPDIHRITGHHQLFDTVFVYENYPIDTGALPGRDHLAITAVTTRERTHYPLVLQASPGRELALRVEFRSDVFDAAAIDALIGRLERVCTAMTADPARRLSTLDLLDSGEHARLEAIGNRVALTHPAPTPPSIPAQWAAQVTRTPEAVALSFAGRSMTYRELDIASNRLAHLLSGHATGPGHTVALLLPRSAQAVIAILAVLKTGAAYVPIDPDSPPARIGFIIADAAANVAITAAALRPRLPGHDLVVVDADDPAIDSYPTEALPTPASDEIAYLIYTSGTTGEPKGVAIGHGGIAPLVTARVKRLAITPQSRVLQFAPLAFDASVANVWSALLTGAAAVIPDDAQAMPGEELVDFIAGQQVSHALLTPTALGVLPAERLRGVRLSVGGEVCTPELVQRYGAGPGLVNEYGPSETTVDVAITDPLLPESVVTPIGWPVPETALFVLDGWLRPVPVGVVGELYVAGAGVGVGYWRRSQLTASRFVACPFGRPGIRMYRTGDLVRWRRDGQLDYLGRTDEQVKIRGYRVELGEVRAVLAGLAGVDQAAVVVRAERPGDKRLVGYVTGTADPAELRAALARRLPAYMVPTAVVILDGLPLTVNGKLDTRALPAPEYRHDGRYRAPATPTEQLLAGIYARLLGREQVGVDDSFFDLGGDSLSAMRLVAAINTALDAGLSVRTVFSAPTVRALVQQLGKPSGSVSLESVHGREPAQVHAADLTLDKFIDAATLTAAPALPRPGTEVRTVLLTGATGFLGRYLALQCLQQMELAEGRLICLVRGDSDEAARRRLDKTFDSDPRLLRHFQELAADHLEVVAGDKAEPNLGLDPQTWQRLADTVDLIIDSAAVVNAVLPYRELFGPNVGGTAELIRLALTTKLKAYAYVSTADVGAQIEPSAFTEDADIRVISPTRVVDASVANGYGTSKWAGEVLLRETHELCALPVTVFRCGMILADPAYAGQLNVSDVATRVVLSLVATGIAPASFYRLGSDGRRQRAHFDGLPVTFVAEAIATLSAPVGDGYHTYHVMNPHDDGIGLDEYIDWLIEAGYPIRRIDDFAEWAQTFAAALGALPELQRRHSVLQMMLLNNFTRLRPLEPARGAHAPTDRFRAAVREAKIGPDKHNPDIPHVSAPTIINYVTDLQRLGLL</sequence>
<dbReference type="GO" id="GO:0031177">
    <property type="term" value="F:phosphopantetheine binding"/>
    <property type="evidence" value="ECO:0007669"/>
    <property type="project" value="InterPro"/>
</dbReference>
<dbReference type="GO" id="GO:0043041">
    <property type="term" value="P:amino acid activation for nonribosomal peptide biosynthetic process"/>
    <property type="evidence" value="ECO:0007669"/>
    <property type="project" value="TreeGrafter"/>
</dbReference>
<dbReference type="SUPFAM" id="SSF52777">
    <property type="entry name" value="CoA-dependent acyltransferases"/>
    <property type="match status" value="4"/>
</dbReference>
<dbReference type="GO" id="GO:0008610">
    <property type="term" value="P:lipid biosynthetic process"/>
    <property type="evidence" value="ECO:0007669"/>
    <property type="project" value="UniProtKB-ARBA"/>
</dbReference>
<comment type="cofactor">
    <cofactor evidence="1">
        <name>pantetheine 4'-phosphate</name>
        <dbReference type="ChEBI" id="CHEBI:47942"/>
    </cofactor>
</comment>
<evidence type="ECO:0000256" key="6">
    <source>
        <dbReference type="ARBA" id="ARBA00022737"/>
    </source>
</evidence>
<dbReference type="Gene3D" id="2.30.38.10">
    <property type="entry name" value="Luciferase, Domain 3"/>
    <property type="match status" value="1"/>
</dbReference>
<dbReference type="SUPFAM" id="SSF47336">
    <property type="entry name" value="ACP-like"/>
    <property type="match status" value="2"/>
</dbReference>
<dbReference type="InterPro" id="IPR013120">
    <property type="entry name" value="FAR_NAD-bd"/>
</dbReference>
<dbReference type="Pfam" id="PF00550">
    <property type="entry name" value="PP-binding"/>
    <property type="match status" value="2"/>
</dbReference>
<dbReference type="GO" id="GO:0072330">
    <property type="term" value="P:monocarboxylic acid biosynthetic process"/>
    <property type="evidence" value="ECO:0007669"/>
    <property type="project" value="UniProtKB-ARBA"/>
</dbReference>
<evidence type="ECO:0000313" key="10">
    <source>
        <dbReference type="Proteomes" id="UP000273307"/>
    </source>
</evidence>
<dbReference type="Pfam" id="PF00501">
    <property type="entry name" value="AMP-binding"/>
    <property type="match status" value="1"/>
</dbReference>
<keyword evidence="5" id="KW-0436">Ligase</keyword>
<dbReference type="InterPro" id="IPR009081">
    <property type="entry name" value="PP-bd_ACP"/>
</dbReference>
<dbReference type="PROSITE" id="PS00012">
    <property type="entry name" value="PHOSPHOPANTETHEINE"/>
    <property type="match status" value="2"/>
</dbReference>
<dbReference type="InterPro" id="IPR010080">
    <property type="entry name" value="Thioester_reductase-like_dom"/>
</dbReference>
<dbReference type="PROSITE" id="PS00455">
    <property type="entry name" value="AMP_BINDING"/>
    <property type="match status" value="1"/>
</dbReference>
<dbReference type="GO" id="GO:0016874">
    <property type="term" value="F:ligase activity"/>
    <property type="evidence" value="ECO:0007669"/>
    <property type="project" value="UniProtKB-KW"/>
</dbReference>
<dbReference type="FunFam" id="1.10.1200.10:FF:000016">
    <property type="entry name" value="Non-ribosomal peptide synthase"/>
    <property type="match status" value="1"/>
</dbReference>
<dbReference type="GO" id="GO:0044550">
    <property type="term" value="P:secondary metabolite biosynthetic process"/>
    <property type="evidence" value="ECO:0007669"/>
    <property type="project" value="UniProtKB-ARBA"/>
</dbReference>
<dbReference type="InterPro" id="IPR045851">
    <property type="entry name" value="AMP-bd_C_sf"/>
</dbReference>
<dbReference type="NCBIfam" id="TIGR01720">
    <property type="entry name" value="NRPS-para261"/>
    <property type="match status" value="1"/>
</dbReference>
<evidence type="ECO:0000256" key="5">
    <source>
        <dbReference type="ARBA" id="ARBA00022598"/>
    </source>
</evidence>
<dbReference type="Gene3D" id="3.30.559.10">
    <property type="entry name" value="Chloramphenicol acetyltransferase-like domain"/>
    <property type="match status" value="2"/>
</dbReference>
<keyword evidence="7" id="KW-0045">Antibiotic biosynthesis</keyword>
<dbReference type="FunFam" id="3.30.300.30:FF:000010">
    <property type="entry name" value="Enterobactin synthetase component F"/>
    <property type="match status" value="2"/>
</dbReference>
<evidence type="ECO:0000256" key="4">
    <source>
        <dbReference type="ARBA" id="ARBA00022553"/>
    </source>
</evidence>
<dbReference type="Proteomes" id="UP000273307">
    <property type="component" value="Unassembled WGS sequence"/>
</dbReference>
<dbReference type="InterPro" id="IPR020806">
    <property type="entry name" value="PKS_PP-bd"/>
</dbReference>
<dbReference type="Gene3D" id="3.30.300.30">
    <property type="match status" value="2"/>
</dbReference>
<dbReference type="Gene3D" id="3.40.50.720">
    <property type="entry name" value="NAD(P)-binding Rossmann-like Domain"/>
    <property type="match status" value="1"/>
</dbReference>
<dbReference type="SMART" id="SM00823">
    <property type="entry name" value="PKS_PP"/>
    <property type="match status" value="2"/>
</dbReference>
<dbReference type="CDD" id="cd05235">
    <property type="entry name" value="SDR_e1"/>
    <property type="match status" value="1"/>
</dbReference>
<organism evidence="9 10">
    <name type="scientific">Mycobacterium attenuatum</name>
    <dbReference type="NCBI Taxonomy" id="2341086"/>
    <lineage>
        <taxon>Bacteria</taxon>
        <taxon>Bacillati</taxon>
        <taxon>Actinomycetota</taxon>
        <taxon>Actinomycetes</taxon>
        <taxon>Mycobacteriales</taxon>
        <taxon>Mycobacteriaceae</taxon>
        <taxon>Mycobacterium</taxon>
    </lineage>
</organism>
<comment type="similarity">
    <text evidence="2">Belongs to the ATP-dependent AMP-binding enzyme family.</text>
</comment>
<dbReference type="NCBIfam" id="TIGR01733">
    <property type="entry name" value="AA-adenyl-dom"/>
    <property type="match status" value="1"/>
</dbReference>
<dbReference type="FunFam" id="2.30.38.10:FF:000001">
    <property type="entry name" value="Non-ribosomal peptide synthetase PvdI"/>
    <property type="match status" value="1"/>
</dbReference>
<dbReference type="Gene3D" id="3.40.50.12780">
    <property type="entry name" value="N-terminal domain of ligase-like"/>
    <property type="match status" value="1"/>
</dbReference>
<dbReference type="InterPro" id="IPR036291">
    <property type="entry name" value="NAD(P)-bd_dom_sf"/>
</dbReference>
<dbReference type="InterPro" id="IPR001242">
    <property type="entry name" value="Condensation_dom"/>
</dbReference>
<dbReference type="CDD" id="cd19543">
    <property type="entry name" value="DCL_NRPS"/>
    <property type="match status" value="1"/>
</dbReference>
<dbReference type="Pfam" id="PF07993">
    <property type="entry name" value="NAD_binding_4"/>
    <property type="match status" value="1"/>
</dbReference>
<dbReference type="GO" id="GO:0017000">
    <property type="term" value="P:antibiotic biosynthetic process"/>
    <property type="evidence" value="ECO:0007669"/>
    <property type="project" value="UniProtKB-KW"/>
</dbReference>
<dbReference type="NCBIfam" id="TIGR01746">
    <property type="entry name" value="Thioester-redct"/>
    <property type="match status" value="1"/>
</dbReference>
<protein>
    <submittedName>
        <fullName evidence="9">Linear gramicidin synthase subunit D</fullName>
    </submittedName>
</protein>
<name>A0A498Q0P6_9MYCO</name>
<dbReference type="InterPro" id="IPR020845">
    <property type="entry name" value="AMP-binding_CS"/>
</dbReference>
<gene>
    <name evidence="9" type="primary">lgrD_4</name>
    <name evidence="9" type="ORF">LAUMK136_02685</name>
</gene>
<dbReference type="Pfam" id="PF00668">
    <property type="entry name" value="Condensation"/>
    <property type="match status" value="2"/>
</dbReference>
<keyword evidence="4" id="KW-0597">Phosphoprotein</keyword>
<dbReference type="SUPFAM" id="SSF56801">
    <property type="entry name" value="Acetyl-CoA synthetase-like"/>
    <property type="match status" value="2"/>
</dbReference>
<dbReference type="FunFam" id="3.40.50.980:FF:000001">
    <property type="entry name" value="Non-ribosomal peptide synthetase"/>
    <property type="match status" value="1"/>
</dbReference>
<dbReference type="GO" id="GO:0005737">
    <property type="term" value="C:cytoplasm"/>
    <property type="evidence" value="ECO:0007669"/>
    <property type="project" value="TreeGrafter"/>
</dbReference>
<dbReference type="FunFam" id="3.40.50.12780:FF:000012">
    <property type="entry name" value="Non-ribosomal peptide synthetase"/>
    <property type="match status" value="1"/>
</dbReference>